<evidence type="ECO:0000313" key="1">
    <source>
        <dbReference type="EMBL" id="PPK68998.1"/>
    </source>
</evidence>
<gene>
    <name evidence="1" type="ORF">CLV40_104245</name>
</gene>
<name>A0A2S6GUT2_9PSEU</name>
<comment type="caution">
    <text evidence="1">The sequence shown here is derived from an EMBL/GenBank/DDBJ whole genome shotgun (WGS) entry which is preliminary data.</text>
</comment>
<dbReference type="Proteomes" id="UP000239203">
    <property type="component" value="Unassembled WGS sequence"/>
</dbReference>
<evidence type="ECO:0000313" key="2">
    <source>
        <dbReference type="Proteomes" id="UP000239203"/>
    </source>
</evidence>
<dbReference type="EMBL" id="PTIX01000004">
    <property type="protein sequence ID" value="PPK68998.1"/>
    <property type="molecule type" value="Genomic_DNA"/>
</dbReference>
<accession>A0A2S6GUT2</accession>
<organism evidence="1 2">
    <name type="scientific">Actinokineospora auranticolor</name>
    <dbReference type="NCBI Taxonomy" id="155976"/>
    <lineage>
        <taxon>Bacteria</taxon>
        <taxon>Bacillati</taxon>
        <taxon>Actinomycetota</taxon>
        <taxon>Actinomycetes</taxon>
        <taxon>Pseudonocardiales</taxon>
        <taxon>Pseudonocardiaceae</taxon>
        <taxon>Actinokineospora</taxon>
    </lineage>
</organism>
<dbReference type="RefSeq" id="WP_104478529.1">
    <property type="nucleotide sequence ID" value="NZ_CP154825.1"/>
</dbReference>
<dbReference type="Gene3D" id="2.60.120.630">
    <property type="entry name" value="mth639 domain like"/>
    <property type="match status" value="1"/>
</dbReference>
<dbReference type="InterPro" id="IPR007171">
    <property type="entry name" value="DUF371"/>
</dbReference>
<dbReference type="Pfam" id="PF04027">
    <property type="entry name" value="DUF371"/>
    <property type="match status" value="1"/>
</dbReference>
<dbReference type="PANTHER" id="PTHR40696">
    <property type="entry name" value="DUF371 FAMILY PROTEIN"/>
    <property type="match status" value="1"/>
</dbReference>
<reference evidence="1 2" key="1">
    <citation type="submission" date="2018-02" db="EMBL/GenBank/DDBJ databases">
        <title>Genomic Encyclopedia of Archaeal and Bacterial Type Strains, Phase II (KMG-II): from individual species to whole genera.</title>
        <authorList>
            <person name="Goeker M."/>
        </authorList>
    </citation>
    <scope>NUCLEOTIDE SEQUENCE [LARGE SCALE GENOMIC DNA]</scope>
    <source>
        <strain evidence="1 2">YU 961-1</strain>
    </source>
</reference>
<protein>
    <recommendedName>
        <fullName evidence="3">DUF371 domain-containing protein</fullName>
    </recommendedName>
</protein>
<keyword evidence="2" id="KW-1185">Reference proteome</keyword>
<dbReference type="PANTHER" id="PTHR40696:SF1">
    <property type="entry name" value="DUF371 DOMAIN-CONTAINING PROTEIN"/>
    <property type="match status" value="1"/>
</dbReference>
<dbReference type="OrthoDB" id="3690130at2"/>
<sequence length="364" mass="38560">MSTELLRLRCRGHRDIRATHGKTLEFTADSAITGRATCVVGVDGVVVGTPPAALAGRLRITVSVGEDSATVHAVANSGWRPGGSAVVRRSARRLPNTLGTEADLSSADLPRSLVLAMSDPDAVIDVVVTRNPEPEHRVIRYRAGEGHDERLAAECAAADTVLAEDPGARAVITAHGATPQSTATEGRILAVSTTDTISPTVQKLLTARPTVECLGVPTELAVSGATPIAAPTLLAVGRSRKEVLRLATNRHARLVFDCPGDELPRRLAEIARETGAHHASVLVTDERPVWGPLDEFTELTGDVLCAVDPVQSEMDDVDLDPTTLLTALLAQEVSATTLVRALTDQPGWSRKRAYDFVLGLSRKG</sequence>
<evidence type="ECO:0008006" key="3">
    <source>
        <dbReference type="Google" id="ProtNLM"/>
    </source>
</evidence>
<proteinExistence type="predicted"/>
<dbReference type="AlphaFoldDB" id="A0A2S6GUT2"/>
<dbReference type="InterPro" id="IPR023131">
    <property type="entry name" value="Mth639-like_dom_sf"/>
</dbReference>